<proteinExistence type="inferred from homology"/>
<reference evidence="18" key="1">
    <citation type="journal article" date="2018" name="Genome Biol.">
        <title>SKESA: strategic k-mer extension for scrupulous assemblies.</title>
        <authorList>
            <person name="Souvorov A."/>
            <person name="Agarwala R."/>
            <person name="Lipman D.J."/>
        </authorList>
    </citation>
    <scope>NUCLEOTIDE SEQUENCE</scope>
    <source>
        <strain evidence="21">SAL-16-0165</strain>
        <strain evidence="19">SAL-16-0172</strain>
        <strain evidence="18">SAL-16-0180</strain>
        <strain evidence="20">SAL2770</strain>
        <strain evidence="22">Salmonella enterica</strain>
    </source>
</reference>
<comment type="similarity">
    <text evidence="1">Belongs to the initiator RepB protein family.</text>
</comment>
<dbReference type="AlphaFoldDB" id="A0A3Z1E7A4"/>
<dbReference type="GO" id="GO:0003887">
    <property type="term" value="F:DNA-directed DNA polymerase activity"/>
    <property type="evidence" value="ECO:0007669"/>
    <property type="project" value="InterPro"/>
</dbReference>
<evidence type="ECO:0000256" key="1">
    <source>
        <dbReference type="ARBA" id="ARBA00038283"/>
    </source>
</evidence>
<dbReference type="EMBL" id="AAHTOE010000026">
    <property type="protein sequence ID" value="ECA1907699.1"/>
    <property type="molecule type" value="Genomic_DNA"/>
</dbReference>
<dbReference type="EMBL" id="AAKUNM010000036">
    <property type="protein sequence ID" value="ECV8610576.1"/>
    <property type="molecule type" value="Genomic_DNA"/>
</dbReference>
<dbReference type="EMBL" id="AAMAJB010000033">
    <property type="protein sequence ID" value="EDF2994637.1"/>
    <property type="molecule type" value="Genomic_DNA"/>
</dbReference>
<dbReference type="InterPro" id="IPR036388">
    <property type="entry name" value="WH-like_DNA-bd_sf"/>
</dbReference>
<dbReference type="EMBL" id="AAMCOD010000019">
    <property type="protein sequence ID" value="EDF9697226.1"/>
    <property type="molecule type" value="Genomic_DNA"/>
</dbReference>
<evidence type="ECO:0000313" key="13">
    <source>
        <dbReference type="EMBL" id="EDF9697226.1"/>
    </source>
</evidence>
<dbReference type="Proteomes" id="UP000839910">
    <property type="component" value="Unassembled WGS sequence"/>
</dbReference>
<dbReference type="InterPro" id="IPR036390">
    <property type="entry name" value="WH_DNA-bd_sf"/>
</dbReference>
<dbReference type="EMBL" id="DAAMTJ010000090">
    <property type="protein sequence ID" value="HAC8115897.1"/>
    <property type="molecule type" value="Genomic_DNA"/>
</dbReference>
<dbReference type="EMBL" id="AAHUUG010000025">
    <property type="protein sequence ID" value="ECA5686284.1"/>
    <property type="molecule type" value="Genomic_DNA"/>
</dbReference>
<evidence type="ECO:0000313" key="6">
    <source>
        <dbReference type="EMBL" id="ECA1907699.1"/>
    </source>
</evidence>
<accession>A0A3Z1E7A4</accession>
<dbReference type="RefSeq" id="WP_000435059.1">
    <property type="nucleotide sequence ID" value="NZ_CP009767.1"/>
</dbReference>
<evidence type="ECO:0000313" key="20">
    <source>
        <dbReference type="EMBL" id="HAC8061182.1"/>
    </source>
</evidence>
<evidence type="ECO:0000313" key="19">
    <source>
        <dbReference type="EMBL" id="HAC8051945.1"/>
    </source>
</evidence>
<evidence type="ECO:0000313" key="9">
    <source>
        <dbReference type="EMBL" id="ECV8610576.1"/>
    </source>
</evidence>
<dbReference type="Pfam" id="PF21205">
    <property type="entry name" value="Rep3_C"/>
    <property type="match status" value="1"/>
</dbReference>
<dbReference type="EMBL" id="AAHRCS010000031">
    <property type="protein sequence ID" value="EBZ4244645.1"/>
    <property type="molecule type" value="Genomic_DNA"/>
</dbReference>
<feature type="domain" description="Initiator Rep protein WH1" evidence="2">
    <location>
        <begin position="74"/>
        <end position="208"/>
    </location>
</feature>
<evidence type="ECO:0000313" key="3">
    <source>
        <dbReference type="EMBL" id="EBW6668002.1"/>
    </source>
</evidence>
<dbReference type="EMBL" id="DAARWM010000027">
    <property type="protein sequence ID" value="HAE4261782.1"/>
    <property type="molecule type" value="Genomic_DNA"/>
</dbReference>
<reference evidence="18" key="4">
    <citation type="submission" date="2018-09" db="EMBL/GenBank/DDBJ databases">
        <authorList>
            <consortium name="NCBI Pathogen Detection Project"/>
        </authorList>
    </citation>
    <scope>NUCLEOTIDE SEQUENCE</scope>
    <source>
        <strain evidence="21">SAL-16-0165</strain>
        <strain evidence="19">SAL-16-0172</strain>
        <strain evidence="18">SAL-16-0180</strain>
        <strain evidence="20">SAL2770</strain>
        <strain evidence="22">Salmonella enterica</strain>
    </source>
</reference>
<dbReference type="EMBL" id="AAMKIN010000018">
    <property type="protein sequence ID" value="EDI2533768.1"/>
    <property type="molecule type" value="Genomic_DNA"/>
</dbReference>
<dbReference type="SUPFAM" id="SSF46785">
    <property type="entry name" value="Winged helix' DNA-binding domain"/>
    <property type="match status" value="2"/>
</dbReference>
<evidence type="ECO:0000313" key="5">
    <source>
        <dbReference type="EMBL" id="ECA1202647.1"/>
    </source>
</evidence>
<dbReference type="EMBL" id="AALITW010000035">
    <property type="protein sequence ID" value="EDA0549179.1"/>
    <property type="molecule type" value="Genomic_DNA"/>
</dbReference>
<dbReference type="Gene3D" id="1.10.10.10">
    <property type="entry name" value="Winged helix-like DNA-binding domain superfamily/Winged helix DNA-binding domain"/>
    <property type="match status" value="2"/>
</dbReference>
<evidence type="ECO:0000313" key="15">
    <source>
        <dbReference type="EMBL" id="EDI0558182.1"/>
    </source>
</evidence>
<dbReference type="EMBL" id="AAMLKB010000054">
    <property type="protein sequence ID" value="EDI5703136.1"/>
    <property type="molecule type" value="Genomic_DNA"/>
</dbReference>
<reference evidence="8" key="5">
    <citation type="submission" date="2018-12" db="EMBL/GenBank/DDBJ databases">
        <authorList>
            <person name="Ashton P.M."/>
            <person name="Dallman T."/>
            <person name="Nair S."/>
            <person name="De Pinna E."/>
            <person name="Peters T."/>
            <person name="Grant K."/>
        </authorList>
    </citation>
    <scope>NUCLEOTIDE SEQUENCE</scope>
    <source>
        <strain evidence="11">106510</strain>
        <strain evidence="3">166299</strain>
        <strain evidence="12">183640</strain>
        <strain evidence="9">25340</strain>
        <strain evidence="15">341394</strain>
        <strain evidence="14">363642</strain>
        <strain evidence="8">582821</strain>
        <strain evidence="4">624465</strain>
        <strain evidence="6">647783</strain>
        <strain evidence="5">648572</strain>
        <strain evidence="7">652056</strain>
        <strain evidence="10">808777</strain>
    </source>
</reference>
<evidence type="ECO:0000313" key="8">
    <source>
        <dbReference type="EMBL" id="ECA5686284.1"/>
    </source>
</evidence>
<evidence type="ECO:0000313" key="4">
    <source>
        <dbReference type="EMBL" id="EBZ4244645.1"/>
    </source>
</evidence>
<organism evidence="8">
    <name type="scientific">Salmonella enteritidis</name>
    <dbReference type="NCBI Taxonomy" id="149539"/>
    <lineage>
        <taxon>Bacteria</taxon>
        <taxon>Pseudomonadati</taxon>
        <taxon>Pseudomonadota</taxon>
        <taxon>Gammaproteobacteria</taxon>
        <taxon>Enterobacterales</taxon>
        <taxon>Enterobacteriaceae</taxon>
        <taxon>Salmonella</taxon>
    </lineage>
</organism>
<evidence type="ECO:0000313" key="12">
    <source>
        <dbReference type="EMBL" id="EDF2994637.1"/>
    </source>
</evidence>
<sequence>MEQIKLHKDSNVSIIVIPNHLLKNIGWDDGTLLDVVKSDNALHIRRKEDVVDLVTKPCVDILTATFKNIKPGKIIKYNSKLNESLNKLHVSARRVFFICLYLYFNGRYNSDGSILIRADKYAEFIGIDRTMAYKQMKDAADYFSSNIKLISLCDYIKNEGLLRVALSTETINFISAVDGRKYQTTVVLYQSAVKLSGRYSWNLYQLIKSRLLDKSGAFSIKLDELMIELNSRVNLEFKDYKKSVIGRSIDEIVEKTEIKSIKCVNAERQGRRVSKVRFEIEMR</sequence>
<protein>
    <submittedName>
        <fullName evidence="8">RepB family plasmid replication initiator protein</fullName>
    </submittedName>
    <submittedName>
        <fullName evidence="9">Replication initiation protein</fullName>
    </submittedName>
</protein>
<dbReference type="EMBL" id="DAAMTH010000093">
    <property type="protein sequence ID" value="HAC8051945.1"/>
    <property type="molecule type" value="Genomic_DNA"/>
</dbReference>
<dbReference type="EMBL" id="AAMJRN010000029">
    <property type="protein sequence ID" value="EDI0558182.1"/>
    <property type="molecule type" value="Genomic_DNA"/>
</dbReference>
<evidence type="ECO:0000313" key="11">
    <source>
        <dbReference type="EMBL" id="EDA7445681.1"/>
    </source>
</evidence>
<evidence type="ECO:0000313" key="14">
    <source>
        <dbReference type="EMBL" id="EDI0142991.1"/>
    </source>
</evidence>
<dbReference type="EMBL" id="AALLCH010000027">
    <property type="protein sequence ID" value="EDA7445681.1"/>
    <property type="molecule type" value="Genomic_DNA"/>
</dbReference>
<evidence type="ECO:0000313" key="22">
    <source>
        <dbReference type="EMBL" id="HAE4261782.1"/>
    </source>
</evidence>
<dbReference type="EMBL" id="AAHTIF010000027">
    <property type="protein sequence ID" value="ECA1202647.1"/>
    <property type="molecule type" value="Genomic_DNA"/>
</dbReference>
<dbReference type="EMBL" id="AAHUFA010000026">
    <property type="protein sequence ID" value="ECA3923769.1"/>
    <property type="molecule type" value="Genomic_DNA"/>
</dbReference>
<evidence type="ECO:0000313" key="17">
    <source>
        <dbReference type="EMBL" id="EDI5703136.1"/>
    </source>
</evidence>
<name>A0A3Z1E7A4_SALEN</name>
<dbReference type="EMBL" id="DAAMSP010000103">
    <property type="protein sequence ID" value="HAC8061182.1"/>
    <property type="molecule type" value="Genomic_DNA"/>
</dbReference>
<evidence type="ECO:0000259" key="2">
    <source>
        <dbReference type="Pfam" id="PF01051"/>
    </source>
</evidence>
<dbReference type="GO" id="GO:0006270">
    <property type="term" value="P:DNA replication initiation"/>
    <property type="evidence" value="ECO:0007669"/>
    <property type="project" value="InterPro"/>
</dbReference>
<dbReference type="EMBL" id="AAMJNZ010000038">
    <property type="protein sequence ID" value="EDI0142991.1"/>
    <property type="molecule type" value="Genomic_DNA"/>
</dbReference>
<evidence type="ECO:0000313" key="7">
    <source>
        <dbReference type="EMBL" id="ECA3923769.1"/>
    </source>
</evidence>
<evidence type="ECO:0000313" key="21">
    <source>
        <dbReference type="EMBL" id="HAC8115897.1"/>
    </source>
</evidence>
<reference evidence="17" key="3">
    <citation type="submission" date="2018-07" db="EMBL/GenBank/DDBJ databases">
        <authorList>
            <consortium name="PulseNet: The National Subtyping Network for Foodborne Disease Surveillance"/>
            <person name="Tarr C.L."/>
            <person name="Trees E."/>
            <person name="Katz L.S."/>
            <person name="Carleton-Romer H.A."/>
            <person name="Stroika S."/>
            <person name="Kucerova Z."/>
            <person name="Roache K.F."/>
            <person name="Sabol A.L."/>
            <person name="Besser J."/>
            <person name="Gerner-Smidt P."/>
        </authorList>
    </citation>
    <scope>NUCLEOTIDE SEQUENCE</scope>
    <source>
        <strain evidence="16">PNUSAS013738</strain>
        <strain evidence="17">PNUSAS014875</strain>
    </source>
</reference>
<dbReference type="InterPro" id="IPR000525">
    <property type="entry name" value="Initiator_Rep_WH1"/>
</dbReference>
<evidence type="ECO:0000313" key="16">
    <source>
        <dbReference type="EMBL" id="EDI2533768.1"/>
    </source>
</evidence>
<evidence type="ECO:0000313" key="10">
    <source>
        <dbReference type="EMBL" id="EDA0549179.1"/>
    </source>
</evidence>
<comment type="caution">
    <text evidence="8">The sequence shown here is derived from an EMBL/GenBank/DDBJ whole genome shotgun (WGS) entry which is preliminary data.</text>
</comment>
<dbReference type="EMBL" id="AAHIXA010000030">
    <property type="protein sequence ID" value="EBW6668002.1"/>
    <property type="molecule type" value="Genomic_DNA"/>
</dbReference>
<dbReference type="Pfam" id="PF01051">
    <property type="entry name" value="Rep3_N"/>
    <property type="match status" value="1"/>
</dbReference>
<dbReference type="EMBL" id="DAAMSC010000083">
    <property type="protein sequence ID" value="HAC7978194.1"/>
    <property type="molecule type" value="Genomic_DNA"/>
</dbReference>
<reference evidence="13" key="2">
    <citation type="submission" date="2018-07" db="EMBL/GenBank/DDBJ databases">
        <authorList>
            <consortium name="GenomeTrakr network: Whole genome sequencing for foodborne pathogen traceback"/>
        </authorList>
    </citation>
    <scope>NUCLEOTIDE SEQUENCE</scope>
    <source>
        <strain evidence="13">I2016018188-1</strain>
    </source>
</reference>
<gene>
    <name evidence="11" type="ORF">A3V15_21940</name>
    <name evidence="9" type="ORF">AAA56_20080</name>
    <name evidence="13" type="ORF">BTC31_23165</name>
    <name evidence="12" type="ORF">BZ894_22090</name>
    <name evidence="16" type="ORF">CBQ45_22840</name>
    <name evidence="14" type="ORF">CC678_21715</name>
    <name evidence="15" type="ORF">CC805_22190</name>
    <name evidence="17" type="ORF">CER90_22045</name>
    <name evidence="3" type="ORF">DP790_21385</name>
    <name evidence="4" type="ORF">EBC72_20950</name>
    <name evidence="5" type="ORF">EI507_22750</name>
    <name evidence="6" type="ORF">EJG81_23200</name>
    <name evidence="7" type="ORF">EKH43_22610</name>
    <name evidence="8" type="ORF">EL812_21870</name>
    <name evidence="10" type="ORF">F9O36_22765</name>
    <name evidence="18" type="ORF">G0G22_23960</name>
    <name evidence="20" type="ORF">G0G31_24395</name>
    <name evidence="19" type="ORF">G0G50_23900</name>
    <name evidence="21" type="ORF">G0G60_23930</name>
    <name evidence="22" type="ORF">G4B62_004710</name>
</gene>
<evidence type="ECO:0000313" key="18">
    <source>
        <dbReference type="EMBL" id="HAC7978194.1"/>
    </source>
</evidence>